<sequence>MVGLVALERGALERERRMLARKARSALTSIEQQILATAWQEYATAANLEDFLLNLGRVISRPRHIKLLDLVAPLVLPKHRDAFDVERRIWQFATNPPCRFDQLLQLDGAQAGQLLVVTLRRSSTRLPLGFSVNIHQHLPIVTRVDLGSPAAAAGLREGDVLLVLNQARLAGTSRATAAEHLKHLLATCKKTVRLLILPSGAAARASATRASVAAPQKNTSSQKLATKPATRPALADLGNRQTSPTKAGPRTHDDWASPAPSARSAASKGSSAAASHTSTTPNHDIVIPVLSGQALGFNIAGGAEYQRPLIVSHVHRNSLAYAAGLRTGQEIVTVNGASTSGILHSVAVQLIREREHLRLQVRRRFRPTSNDAPTNAPAAHSSQSQPQQAPKSASSSRPVSPSRLALGSSSHTSHDRAKLPVTRVAPAAPGHTSPRHIVPSPTRSTQRLRVRIPGLSRTRGQHHISSGPRSPVRQASPLRGASPRRSRQARMQHYLLPSPMSSASSRGSSGPRLHRARHMAANMLALPGSMTNHSPIRHRVDFDESFSPTRTVGAVRLNLTPSPPRQAPPPPPLAMSFLEPDDRDAFSDSDFSDFEPMGESETDPHSPAPGPALPAPGRTASVPPAPPAPAPPAPAPAPRLSSRQPLVQPKASGPAQHDLLDQIRGFKRQALRPPMESKLEEPATQSANPLMAELQLAQARRRYAGASIALAGPTSATASPEPSGVQRRPLAQGGQKTMAPKVRASQVVPDQLPAPTLSAATSISASVVPAQKGKHEDAPVSATDVAPQRVALRPPPVLKPSPAASTSAASQTRKQPPPPPPRVRSRSGSLSQPLTPTTHNITPCAGPMSAARRTPTPSAPPPPPPRVRTQVAPQAPPAAAVLPSSQGAQARHVNVYTAPPAPPVPPAPPAPPMPRTMASGKQGSSSLTVDLQGFDRQNLQPVGQQAARPVSMRDQVLQTIADFDTTRLRPAPAPQAPMSAPRDQVLTAIRAFSTSSLRKAPVVAPAASRDPHSTLMTAIRAAAELHPLKQVSSPAKDAQTSSTPQLSPHETVLLELRHGRHQLKATNLQAVQSRPRSPRSSVLTDIRDFQYNSLRRPTTPVRVPVSPKAGLVSSFNAALAEKFKNCRSPRPGAAHTDAWDVTSSP</sequence>
<dbReference type="KEGG" id="mbr:MONBRDRAFT_5536"/>
<feature type="region of interest" description="Disordered" evidence="4">
    <location>
        <begin position="361"/>
        <end position="488"/>
    </location>
</feature>
<dbReference type="PROSITE" id="PS50106">
    <property type="entry name" value="PDZ"/>
    <property type="match status" value="2"/>
</dbReference>
<organism evidence="6 7">
    <name type="scientific">Monosiga brevicollis</name>
    <name type="common">Choanoflagellate</name>
    <dbReference type="NCBI Taxonomy" id="81824"/>
    <lineage>
        <taxon>Eukaryota</taxon>
        <taxon>Choanoflagellata</taxon>
        <taxon>Craspedida</taxon>
        <taxon>Salpingoecidae</taxon>
        <taxon>Monosiga</taxon>
    </lineage>
</organism>
<dbReference type="FunFam" id="2.30.42.10:FF:000446">
    <property type="match status" value="1"/>
</dbReference>
<name>A9URR3_MONBE</name>
<feature type="region of interest" description="Disordered" evidence="4">
    <location>
        <begin position="1126"/>
        <end position="1145"/>
    </location>
</feature>
<feature type="region of interest" description="Disordered" evidence="4">
    <location>
        <begin position="712"/>
        <end position="750"/>
    </location>
</feature>
<dbReference type="PANTHER" id="PTHR23116:SF29">
    <property type="entry name" value="PDZ DOMAIN-CONTAINING PROTEIN 7"/>
    <property type="match status" value="1"/>
</dbReference>
<proteinExistence type="predicted"/>
<reference evidence="6 7" key="1">
    <citation type="journal article" date="2008" name="Nature">
        <title>The genome of the choanoflagellate Monosiga brevicollis and the origin of metazoans.</title>
        <authorList>
            <consortium name="JGI Sequencing"/>
            <person name="King N."/>
            <person name="Westbrook M.J."/>
            <person name="Young S.L."/>
            <person name="Kuo A."/>
            <person name="Abedin M."/>
            <person name="Chapman J."/>
            <person name="Fairclough S."/>
            <person name="Hellsten U."/>
            <person name="Isogai Y."/>
            <person name="Letunic I."/>
            <person name="Marr M."/>
            <person name="Pincus D."/>
            <person name="Putnam N."/>
            <person name="Rokas A."/>
            <person name="Wright K.J."/>
            <person name="Zuzow R."/>
            <person name="Dirks W."/>
            <person name="Good M."/>
            <person name="Goodstein D."/>
            <person name="Lemons D."/>
            <person name="Li W."/>
            <person name="Lyons J.B."/>
            <person name="Morris A."/>
            <person name="Nichols S."/>
            <person name="Richter D.J."/>
            <person name="Salamov A."/>
            <person name="Bork P."/>
            <person name="Lim W.A."/>
            <person name="Manning G."/>
            <person name="Miller W.T."/>
            <person name="McGinnis W."/>
            <person name="Shapiro H."/>
            <person name="Tjian R."/>
            <person name="Grigoriev I.V."/>
            <person name="Rokhsar D."/>
        </authorList>
    </citation>
    <scope>NUCLEOTIDE SEQUENCE [LARGE SCALE GENOMIC DNA]</scope>
    <source>
        <strain evidence="7">MX1 / ATCC 50154</strain>
    </source>
</reference>
<dbReference type="InterPro" id="IPR001478">
    <property type="entry name" value="PDZ"/>
</dbReference>
<feature type="compositionally biased region" description="Pro residues" evidence="4">
    <location>
        <begin position="561"/>
        <end position="573"/>
    </location>
</feature>
<dbReference type="Proteomes" id="UP000001357">
    <property type="component" value="Unassembled WGS sequence"/>
</dbReference>
<evidence type="ECO:0000256" key="2">
    <source>
        <dbReference type="ARBA" id="ARBA00022737"/>
    </source>
</evidence>
<feature type="compositionally biased region" description="Low complexity" evidence="4">
    <location>
        <begin position="256"/>
        <end position="281"/>
    </location>
</feature>
<dbReference type="InterPro" id="IPR036034">
    <property type="entry name" value="PDZ_sf"/>
</dbReference>
<accession>A9URR3</accession>
<feature type="compositionally biased region" description="Pro residues" evidence="4">
    <location>
        <begin position="857"/>
        <end position="866"/>
    </location>
</feature>
<comment type="subcellular location">
    <subcellularLocation>
        <location evidence="1">Cell projection</location>
    </subcellularLocation>
</comment>
<dbReference type="AlphaFoldDB" id="A9URR3"/>
<feature type="region of interest" description="Disordered" evidence="4">
    <location>
        <begin position="208"/>
        <end position="283"/>
    </location>
</feature>
<dbReference type="OMA" id="PQAFLTI"/>
<evidence type="ECO:0000313" key="6">
    <source>
        <dbReference type="EMBL" id="EDQ91971.1"/>
    </source>
</evidence>
<feature type="compositionally biased region" description="Acidic residues" evidence="4">
    <location>
        <begin position="590"/>
        <end position="601"/>
    </location>
</feature>
<dbReference type="Gene3D" id="2.30.42.10">
    <property type="match status" value="2"/>
</dbReference>
<feature type="compositionally biased region" description="Pro residues" evidence="4">
    <location>
        <begin position="899"/>
        <end position="914"/>
    </location>
</feature>
<dbReference type="SMART" id="SM00228">
    <property type="entry name" value="PDZ"/>
    <property type="match status" value="2"/>
</dbReference>
<dbReference type="Pfam" id="PF00595">
    <property type="entry name" value="PDZ"/>
    <property type="match status" value="2"/>
</dbReference>
<feature type="compositionally biased region" description="Polar residues" evidence="4">
    <location>
        <begin position="826"/>
        <end position="841"/>
    </location>
</feature>
<dbReference type="Gene3D" id="1.20.1160.20">
    <property type="match status" value="1"/>
</dbReference>
<dbReference type="GeneID" id="5888466"/>
<feature type="compositionally biased region" description="Low complexity" evidence="4">
    <location>
        <begin position="867"/>
        <end position="881"/>
    </location>
</feature>
<keyword evidence="2" id="KW-0677">Repeat</keyword>
<dbReference type="RefSeq" id="XP_001743257.1">
    <property type="nucleotide sequence ID" value="XM_001743205.1"/>
</dbReference>
<dbReference type="SUPFAM" id="SSF50156">
    <property type="entry name" value="PDZ domain-like"/>
    <property type="match status" value="2"/>
</dbReference>
<feature type="domain" description="PDZ" evidence="5">
    <location>
        <begin position="284"/>
        <end position="353"/>
    </location>
</feature>
<dbReference type="STRING" id="81824.A9URR3"/>
<feature type="compositionally biased region" description="Low complexity" evidence="4">
    <location>
        <begin position="376"/>
        <end position="406"/>
    </location>
</feature>
<gene>
    <name evidence="6" type="ORF">MONBRDRAFT_5536</name>
</gene>
<feature type="region of interest" description="Disordered" evidence="4">
    <location>
        <begin position="766"/>
        <end position="927"/>
    </location>
</feature>
<feature type="domain" description="PDZ" evidence="5">
    <location>
        <begin position="116"/>
        <end position="182"/>
    </location>
</feature>
<keyword evidence="7" id="KW-1185">Reference proteome</keyword>
<evidence type="ECO:0000259" key="5">
    <source>
        <dbReference type="PROSITE" id="PS50106"/>
    </source>
</evidence>
<evidence type="ECO:0000256" key="3">
    <source>
        <dbReference type="ARBA" id="ARBA00023273"/>
    </source>
</evidence>
<evidence type="ECO:0000313" key="7">
    <source>
        <dbReference type="Proteomes" id="UP000001357"/>
    </source>
</evidence>
<feature type="compositionally biased region" description="Low complexity" evidence="4">
    <location>
        <begin position="800"/>
        <end position="810"/>
    </location>
</feature>
<dbReference type="CDD" id="cd00136">
    <property type="entry name" value="PDZ_canonical"/>
    <property type="match status" value="2"/>
</dbReference>
<dbReference type="InParanoid" id="A9URR3"/>
<dbReference type="InterPro" id="IPR051844">
    <property type="entry name" value="USH2_Complex_Protein"/>
</dbReference>
<dbReference type="EMBL" id="CH991544">
    <property type="protein sequence ID" value="EDQ91971.1"/>
    <property type="molecule type" value="Genomic_DNA"/>
</dbReference>
<dbReference type="GO" id="GO:0042995">
    <property type="term" value="C:cell projection"/>
    <property type="evidence" value="ECO:0007669"/>
    <property type="project" value="UniProtKB-SubCell"/>
</dbReference>
<evidence type="ECO:0000256" key="4">
    <source>
        <dbReference type="SAM" id="MobiDB-lite"/>
    </source>
</evidence>
<feature type="compositionally biased region" description="Pro residues" evidence="4">
    <location>
        <begin position="623"/>
        <end position="637"/>
    </location>
</feature>
<feature type="region of interest" description="Disordered" evidence="4">
    <location>
        <begin position="556"/>
        <end position="687"/>
    </location>
</feature>
<evidence type="ECO:0000256" key="1">
    <source>
        <dbReference type="ARBA" id="ARBA00004316"/>
    </source>
</evidence>
<dbReference type="GO" id="GO:0005886">
    <property type="term" value="C:plasma membrane"/>
    <property type="evidence" value="ECO:0000318"/>
    <property type="project" value="GO_Central"/>
</dbReference>
<dbReference type="eggNOG" id="KOG3528">
    <property type="taxonomic scope" value="Eukaryota"/>
</dbReference>
<dbReference type="PANTHER" id="PTHR23116">
    <property type="entry name" value="PDZ DOMAIN CONTAINING WHIRLIN AND HARMONIN-RELATED"/>
    <property type="match status" value="1"/>
</dbReference>
<protein>
    <recommendedName>
        <fullName evidence="5">PDZ domain-containing protein</fullName>
    </recommendedName>
</protein>
<keyword evidence="3" id="KW-0966">Cell projection</keyword>